<dbReference type="Proteomes" id="UP000030746">
    <property type="component" value="Unassembled WGS sequence"/>
</dbReference>
<evidence type="ECO:0000256" key="1">
    <source>
        <dbReference type="SAM" id="Phobius"/>
    </source>
</evidence>
<evidence type="ECO:0000313" key="4">
    <source>
        <dbReference type="Proteomes" id="UP000030746"/>
    </source>
</evidence>
<evidence type="ECO:0000313" key="3">
    <source>
        <dbReference type="EMBL" id="ESO99833.1"/>
    </source>
</evidence>
<dbReference type="HOGENOM" id="CLU_022282_0_0_1"/>
<feature type="transmembrane region" description="Helical" evidence="1">
    <location>
        <begin position="7"/>
        <end position="25"/>
    </location>
</feature>
<reference evidence="3 4" key="1">
    <citation type="journal article" date="2013" name="Nature">
        <title>Insights into bilaterian evolution from three spiralian genomes.</title>
        <authorList>
            <person name="Simakov O."/>
            <person name="Marletaz F."/>
            <person name="Cho S.J."/>
            <person name="Edsinger-Gonzales E."/>
            <person name="Havlak P."/>
            <person name="Hellsten U."/>
            <person name="Kuo D.H."/>
            <person name="Larsson T."/>
            <person name="Lv J."/>
            <person name="Arendt D."/>
            <person name="Savage R."/>
            <person name="Osoegawa K."/>
            <person name="de Jong P."/>
            <person name="Grimwood J."/>
            <person name="Chapman J.A."/>
            <person name="Shapiro H."/>
            <person name="Aerts A."/>
            <person name="Otillar R.P."/>
            <person name="Terry A.Y."/>
            <person name="Boore J.L."/>
            <person name="Grigoriev I.V."/>
            <person name="Lindberg D.R."/>
            <person name="Seaver E.C."/>
            <person name="Weisblat D.A."/>
            <person name="Putnam N.H."/>
            <person name="Rokhsar D.S."/>
        </authorList>
    </citation>
    <scope>NUCLEOTIDE SEQUENCE [LARGE SCALE GENOMIC DNA]</scope>
</reference>
<keyword evidence="1" id="KW-0812">Transmembrane</keyword>
<dbReference type="OrthoDB" id="8675562at2759"/>
<protein>
    <recommendedName>
        <fullName evidence="2">NXPE C-terminal domain-containing protein</fullName>
    </recommendedName>
</protein>
<dbReference type="PANTHER" id="PTHR16165">
    <property type="entry name" value="NXPE FAMILY MEMBER"/>
    <property type="match status" value="1"/>
</dbReference>
<dbReference type="CTD" id="20242405"/>
<dbReference type="GeneID" id="20242405"/>
<organism evidence="3 4">
    <name type="scientific">Lottia gigantea</name>
    <name type="common">Giant owl limpet</name>
    <dbReference type="NCBI Taxonomy" id="225164"/>
    <lineage>
        <taxon>Eukaryota</taxon>
        <taxon>Metazoa</taxon>
        <taxon>Spiralia</taxon>
        <taxon>Lophotrochozoa</taxon>
        <taxon>Mollusca</taxon>
        <taxon>Gastropoda</taxon>
        <taxon>Patellogastropoda</taxon>
        <taxon>Lottioidea</taxon>
        <taxon>Lottiidae</taxon>
        <taxon>Lottia</taxon>
    </lineage>
</organism>
<name>V4A7D1_LOTGI</name>
<dbReference type="PANTHER" id="PTHR16165:SF5">
    <property type="entry name" value="NXPE FAMILY MEMBER 3"/>
    <property type="match status" value="1"/>
</dbReference>
<keyword evidence="4" id="KW-1185">Reference proteome</keyword>
<proteinExistence type="predicted"/>
<keyword evidence="1" id="KW-1133">Transmembrane helix</keyword>
<sequence length="613" mass="70803">MISGLRNLKIILTVVTIITVLGIFFTTNRANFYHHLQLNSLLAKKAEQNVIHYTIKPEKLIVYNASRPSGCRRKFNRAHCLKDLQNQTGLKQCGDPECSCFPLEVFEKPTPASFLGTFPPITESMLPIEKELLDVEVLVDIKKTSSAILSKLVLVSSSTMFKVGDIINVRVDVKDGTGRQRTVGADFVQVWMKSAKGPRRASSAEVVDLKNGSYVATLRALWEGDSIIVGALPFTREASAFNFQLGREYRSINLYVGHFKKAKLKEFTLCSMFSVIPGYKLICNLTETNYGYGWYCGKPFNGNLTCNDFVFAKYYEDVYIPLTLALYNVFERHDRKIMISTQIKLKIESGRTSQPQPNKIDCTKLSRRETWNMIQPTGYFNGTVWEHIKCHNPVNQRNFLNCFKNTTLIVFGDSTVRQYYDHIRNVFICKQTTEKWTKRKWYKASHCQVPRYNFSLTWAVQELPFEEALKAPDGKTKSKPASVLLDEASSSGRIVFVIHYYVHFMRMHYSSFIERIRSLKTPIRNALKRNKNIHIAIKSPHVFYITRCPTHFSIYHGKLYMDILKTELAEFHDKVWFLNFWDMSTAFENDKMHPPNDFVWQNLRLLAGYVCNK</sequence>
<accession>V4A7D1</accession>
<evidence type="ECO:0000259" key="2">
    <source>
        <dbReference type="Pfam" id="PF24536"/>
    </source>
</evidence>
<dbReference type="KEGG" id="lgi:LOTGIDRAFT_173491"/>
<keyword evidence="1" id="KW-0472">Membrane</keyword>
<dbReference type="InterPro" id="IPR057106">
    <property type="entry name" value="NXPE4_C"/>
</dbReference>
<dbReference type="Pfam" id="PF24536">
    <property type="entry name" value="NXPE4_C"/>
    <property type="match status" value="1"/>
</dbReference>
<dbReference type="EMBL" id="KB200890">
    <property type="protein sequence ID" value="ESO99833.1"/>
    <property type="molecule type" value="Genomic_DNA"/>
</dbReference>
<dbReference type="RefSeq" id="XP_009049481.1">
    <property type="nucleotide sequence ID" value="XM_009051233.1"/>
</dbReference>
<dbReference type="AlphaFoldDB" id="V4A7D1"/>
<feature type="domain" description="NXPE C-terminal" evidence="2">
    <location>
        <begin position="385"/>
        <end position="611"/>
    </location>
</feature>
<dbReference type="OMA" id="PSHITEC"/>
<gene>
    <name evidence="3" type="ORF">LOTGIDRAFT_173491</name>
</gene>